<keyword evidence="3" id="KW-0418">Kinase</keyword>
<accession>A0AAC9X391</accession>
<evidence type="ECO:0000256" key="2">
    <source>
        <dbReference type="ARBA" id="ARBA00022741"/>
    </source>
</evidence>
<dbReference type="Proteomes" id="UP000196816">
    <property type="component" value="Chromosome"/>
</dbReference>
<dbReference type="PANTHER" id="PTHR43654:SF1">
    <property type="entry name" value="ISOPENTENYL PHOSPHATE KINASE"/>
    <property type="match status" value="1"/>
</dbReference>
<dbReference type="EC" id="2.7.2.11" evidence="6"/>
<protein>
    <submittedName>
        <fullName evidence="6">Glutamate 5-kinase</fullName>
        <ecNumber evidence="6">2.7.2.11</ecNumber>
    </submittedName>
</protein>
<keyword evidence="4" id="KW-0067">ATP-binding</keyword>
<dbReference type="InterPro" id="IPR015947">
    <property type="entry name" value="PUA-like_sf"/>
</dbReference>
<evidence type="ECO:0000256" key="1">
    <source>
        <dbReference type="ARBA" id="ARBA00022679"/>
    </source>
</evidence>
<dbReference type="AlphaFoldDB" id="A0AAC9X391"/>
<dbReference type="InterPro" id="IPR002478">
    <property type="entry name" value="PUA"/>
</dbReference>
<dbReference type="PANTHER" id="PTHR43654">
    <property type="entry name" value="GLUTAMATE 5-KINASE"/>
    <property type="match status" value="1"/>
</dbReference>
<feature type="domain" description="PUA" evidence="5">
    <location>
        <begin position="2"/>
        <end position="80"/>
    </location>
</feature>
<gene>
    <name evidence="6" type="primary">proB</name>
    <name evidence="6" type="ORF">S101468_02190</name>
</gene>
<dbReference type="GO" id="GO:0005524">
    <property type="term" value="F:ATP binding"/>
    <property type="evidence" value="ECO:0007669"/>
    <property type="project" value="UniProtKB-KW"/>
</dbReference>
<dbReference type="SUPFAM" id="SSF88697">
    <property type="entry name" value="PUA domain-like"/>
    <property type="match status" value="1"/>
</dbReference>
<dbReference type="GO" id="GO:0004349">
    <property type="term" value="F:glutamate 5-kinase activity"/>
    <property type="evidence" value="ECO:0007669"/>
    <property type="project" value="UniProtKB-EC"/>
</dbReference>
<reference evidence="6 7" key="1">
    <citation type="submission" date="2017-06" db="EMBL/GenBank/DDBJ databases">
        <title>Genome sequence of Acetobacter pasteurianus subsp. pasteurianus strain SRCM101468.</title>
        <authorList>
            <person name="Cho S.H."/>
        </authorList>
    </citation>
    <scope>NUCLEOTIDE SEQUENCE [LARGE SCALE GENOMIC DNA]</scope>
    <source>
        <strain evidence="6 7">SRCM101468</strain>
    </source>
</reference>
<dbReference type="PROSITE" id="PS50890">
    <property type="entry name" value="PUA"/>
    <property type="match status" value="1"/>
</dbReference>
<keyword evidence="2" id="KW-0547">Nucleotide-binding</keyword>
<evidence type="ECO:0000313" key="7">
    <source>
        <dbReference type="Proteomes" id="UP000196816"/>
    </source>
</evidence>
<dbReference type="SMART" id="SM00359">
    <property type="entry name" value="PUA"/>
    <property type="match status" value="1"/>
</dbReference>
<dbReference type="CDD" id="cd21157">
    <property type="entry name" value="PUA_G5K"/>
    <property type="match status" value="1"/>
</dbReference>
<evidence type="ECO:0000259" key="5">
    <source>
        <dbReference type="SMART" id="SM00359"/>
    </source>
</evidence>
<dbReference type="GO" id="GO:0003723">
    <property type="term" value="F:RNA binding"/>
    <property type="evidence" value="ECO:0007669"/>
    <property type="project" value="InterPro"/>
</dbReference>
<proteinExistence type="predicted"/>
<sequence>MVDDGAVTALQQGKSLLPAGVLGVKGDFSQGDLVEIINTDGIVLAHGLAAYDADDARRIAGHRSTELTDILGWHGRDEIIHRDDLVMI</sequence>
<dbReference type="EMBL" id="CP021922">
    <property type="protein sequence ID" value="ASC06414.1"/>
    <property type="molecule type" value="Genomic_DNA"/>
</dbReference>
<dbReference type="Gene3D" id="2.30.130.10">
    <property type="entry name" value="PUA domain"/>
    <property type="match status" value="1"/>
</dbReference>
<dbReference type="GO" id="GO:0005829">
    <property type="term" value="C:cytosol"/>
    <property type="evidence" value="ECO:0007669"/>
    <property type="project" value="TreeGrafter"/>
</dbReference>
<dbReference type="InterPro" id="IPR036974">
    <property type="entry name" value="PUA_sf"/>
</dbReference>
<keyword evidence="1 6" id="KW-0808">Transferase</keyword>
<name>A0AAC9X391_ACEPA</name>
<dbReference type="Pfam" id="PF01472">
    <property type="entry name" value="PUA"/>
    <property type="match status" value="1"/>
</dbReference>
<evidence type="ECO:0000256" key="3">
    <source>
        <dbReference type="ARBA" id="ARBA00022777"/>
    </source>
</evidence>
<organism evidence="6 7">
    <name type="scientific">Acetobacter pasteurianus subsp. pasteurianus</name>
    <dbReference type="NCBI Taxonomy" id="481145"/>
    <lineage>
        <taxon>Bacteria</taxon>
        <taxon>Pseudomonadati</taxon>
        <taxon>Pseudomonadota</taxon>
        <taxon>Alphaproteobacteria</taxon>
        <taxon>Acetobacterales</taxon>
        <taxon>Acetobacteraceae</taxon>
        <taxon>Acetobacter</taxon>
    </lineage>
</organism>
<evidence type="ECO:0000313" key="6">
    <source>
        <dbReference type="EMBL" id="ASC06414.1"/>
    </source>
</evidence>
<evidence type="ECO:0000256" key="4">
    <source>
        <dbReference type="ARBA" id="ARBA00022840"/>
    </source>
</evidence>